<evidence type="ECO:0000256" key="2">
    <source>
        <dbReference type="ARBA" id="ARBA00022763"/>
    </source>
</evidence>
<accession>X1RLV1</accession>
<name>X1RLV1_9ZZZZ</name>
<sequence>DGIPLAVQQQLEHELALIRDMSYEPYFLTVYDIVRFARSNGILCQGRGSAANSAVCYCLGITEVDPARGNLLFERFISKERAEPPDIDVDFEHQRREEVIQYLYRKYGRDRAALAAAVTTYRPRSALRDTGKALGVDPAIVDLVAKSHHWFDSKADLLKRFGESGVDPDAELTQRWAHMAVSLLGFPR</sequence>
<evidence type="ECO:0000256" key="3">
    <source>
        <dbReference type="ARBA" id="ARBA00023204"/>
    </source>
</evidence>
<keyword evidence="1" id="KW-0963">Cytoplasm</keyword>
<protein>
    <recommendedName>
        <fullName evidence="4">Bacterial DNA polymerase III alpha subunit NTPase domain-containing protein</fullName>
    </recommendedName>
</protein>
<comment type="caution">
    <text evidence="5">The sequence shown here is derived from an EMBL/GenBank/DDBJ whole genome shotgun (WGS) entry which is preliminary data.</text>
</comment>
<evidence type="ECO:0000313" key="5">
    <source>
        <dbReference type="EMBL" id="GAI56484.1"/>
    </source>
</evidence>
<dbReference type="EMBL" id="BARV01039357">
    <property type="protein sequence ID" value="GAI56484.1"/>
    <property type="molecule type" value="Genomic_DNA"/>
</dbReference>
<dbReference type="Pfam" id="PF07733">
    <property type="entry name" value="DNA_pol3_alpha"/>
    <property type="match status" value="1"/>
</dbReference>
<feature type="domain" description="Bacterial DNA polymerase III alpha subunit NTPase" evidence="4">
    <location>
        <begin position="3"/>
        <end position="188"/>
    </location>
</feature>
<feature type="non-terminal residue" evidence="5">
    <location>
        <position position="1"/>
    </location>
</feature>
<evidence type="ECO:0000259" key="4">
    <source>
        <dbReference type="Pfam" id="PF07733"/>
    </source>
</evidence>
<proteinExistence type="predicted"/>
<keyword evidence="2" id="KW-0227">DNA damage</keyword>
<reference evidence="5" key="1">
    <citation type="journal article" date="2014" name="Front. Microbiol.">
        <title>High frequency of phylogenetically diverse reductive dehalogenase-homologous genes in deep subseafloor sedimentary metagenomes.</title>
        <authorList>
            <person name="Kawai M."/>
            <person name="Futagami T."/>
            <person name="Toyoda A."/>
            <person name="Takaki Y."/>
            <person name="Nishi S."/>
            <person name="Hori S."/>
            <person name="Arai W."/>
            <person name="Tsubouchi T."/>
            <person name="Morono Y."/>
            <person name="Uchiyama I."/>
            <person name="Ito T."/>
            <person name="Fujiyama A."/>
            <person name="Inagaki F."/>
            <person name="Takami H."/>
        </authorList>
    </citation>
    <scope>NUCLEOTIDE SEQUENCE</scope>
    <source>
        <strain evidence="5">Expedition CK06-06</strain>
    </source>
</reference>
<gene>
    <name evidence="5" type="ORF">S06H3_60351</name>
</gene>
<dbReference type="PANTHER" id="PTHR32294">
    <property type="entry name" value="DNA POLYMERASE III SUBUNIT ALPHA"/>
    <property type="match status" value="1"/>
</dbReference>
<dbReference type="AlphaFoldDB" id="X1RLV1"/>
<dbReference type="GO" id="GO:0006281">
    <property type="term" value="P:DNA repair"/>
    <property type="evidence" value="ECO:0007669"/>
    <property type="project" value="UniProtKB-KW"/>
</dbReference>
<keyword evidence="3" id="KW-0234">DNA repair</keyword>
<dbReference type="PANTHER" id="PTHR32294:SF4">
    <property type="entry name" value="ERROR-PRONE DNA POLYMERASE"/>
    <property type="match status" value="1"/>
</dbReference>
<evidence type="ECO:0000256" key="1">
    <source>
        <dbReference type="ARBA" id="ARBA00022490"/>
    </source>
</evidence>
<feature type="non-terminal residue" evidence="5">
    <location>
        <position position="188"/>
    </location>
</feature>
<dbReference type="InterPro" id="IPR004805">
    <property type="entry name" value="DnaE2/DnaE/PolC"/>
</dbReference>
<dbReference type="GO" id="GO:0006260">
    <property type="term" value="P:DNA replication"/>
    <property type="evidence" value="ECO:0007669"/>
    <property type="project" value="InterPro"/>
</dbReference>
<dbReference type="InterPro" id="IPR011708">
    <property type="entry name" value="DNA_pol3_alpha_NTPase_dom"/>
</dbReference>
<organism evidence="5">
    <name type="scientific">marine sediment metagenome</name>
    <dbReference type="NCBI Taxonomy" id="412755"/>
    <lineage>
        <taxon>unclassified sequences</taxon>
        <taxon>metagenomes</taxon>
        <taxon>ecological metagenomes</taxon>
    </lineage>
</organism>
<dbReference type="GO" id="GO:0008408">
    <property type="term" value="F:3'-5' exonuclease activity"/>
    <property type="evidence" value="ECO:0007669"/>
    <property type="project" value="InterPro"/>
</dbReference>